<dbReference type="RefSeq" id="WP_079489128.1">
    <property type="nucleotide sequence ID" value="NZ_FUZT01000001.1"/>
</dbReference>
<dbReference type="EMBL" id="FUZT01000001">
    <property type="protein sequence ID" value="SKC40134.1"/>
    <property type="molecule type" value="Genomic_DNA"/>
</dbReference>
<dbReference type="CDD" id="cd07341">
    <property type="entry name" value="M56_BlaR1_MecR1_like"/>
    <property type="match status" value="1"/>
</dbReference>
<evidence type="ECO:0000259" key="2">
    <source>
        <dbReference type="Pfam" id="PF05569"/>
    </source>
</evidence>
<name>A0A1T5ILQ5_9FIRM</name>
<keyword evidence="4" id="KW-1185">Reference proteome</keyword>
<dbReference type="Gene3D" id="3.30.2010.10">
    <property type="entry name" value="Metalloproteases ('zincins'), catalytic domain"/>
    <property type="match status" value="1"/>
</dbReference>
<dbReference type="AlphaFoldDB" id="A0A1T5ILQ5"/>
<gene>
    <name evidence="3" type="ORF">SAMN02194393_00530</name>
</gene>
<sequence length="1114" mass="130392">MTLYSMFYTILTMSFMGSITALVILFFKKIFKKRISPNWHYLIWIILLIRLIIPYAPESSLSIFNFFTHYNEEIQEIQSPIIQDKNYNSLNSNDIETLIDSTSYDFLKSKDLEHKSFKTDSSKGHNKNQYFYENRLYIFNMIKSQHADLPIKFVKYSQKLKIDFFHILGIIWLVGVFISSTYIIWVQLSYSLKIRSLHHCTNKSILSNYYNCKSQMKVRKKIPLIVDYQIKAPSLIGILNPKILISPYYIDLLTNEELRFVFMHELAHYKRKDIIIRWVLIFLQILHWFNPVLWFAFYKIRQDCETACDSYVLSYINEYEYKKYGSTMVKMLDIFSSSNYIPGAAGMLNHKKFIVERVKNIMNFKKNYIVWSLFGIALFAVLTAFLLTNGKDPSKEVIKIKYDAEEIGKNLGLESITDLKSISNGQFLIQDTKNNQFIIINSDGSKERIIDCKDLPKDTKKIFTVDSKNQLYVLSAASTLKIDIYDLMGKKINEIELKDADIAKTDYVYDWDLEVDTNDNIYVLIPDTNIQVFDTKGSKVKTINENGCSFIELDENDDLYIGGYNKNDYVLKLNPLEENVLWKFEDEQNLISIKSASYSKQSKSLYVAIKDKIITIDSDGKSMNPVLHIDSIIQENGSFVGLNFSIGQNENIYLCGFNRDNRNKGLVYKISTSKSIINSEDIKHLTISVRNLDSTLEYAINKFENMHPNIVINVEDYSAFSWIKGDMTYEDTSKIEEEAFQKEYDFIQKINTQMLTGKGPDIIQMDNIPYKKYADKGLLLDLKEMMNKDTSFDRNLYYSNIFDAMEYKDGLYIMPLTVTYPALLSNTNFLKEYSIEFDDNSWAWKDFLDISKKVTMDIDGDGKNDMYSMPTTFPKDIFKFLLSSTNHSFIDYENKEAHFASKEFIELLKLCETMCNEEFMNPEVTHFDSHNGGFVFFPWPVNDFSLFTANVLINADEITFYKYPTSNRDIYPFTVYNMYGINSNTKYKNEAWEFVKFLLSEEVQEYTKLYDTPINKNAREKKFEYNLKRANTDMEESGSLYGYKVTSPKEINKRLKYNIEKMNKLVPKLNTFNAYDIQIQKILKEETKSFFDGNKSAKETSQIIQRKVEMYLNE</sequence>
<dbReference type="Pfam" id="PF05569">
    <property type="entry name" value="Peptidase_M56"/>
    <property type="match status" value="2"/>
</dbReference>
<dbReference type="OrthoDB" id="383937at2"/>
<dbReference type="STRING" id="36842.SAMN02194393_00530"/>
<proteinExistence type="predicted"/>
<accession>A0A1T5ILQ5</accession>
<reference evidence="3 4" key="1">
    <citation type="submission" date="2017-02" db="EMBL/GenBank/DDBJ databases">
        <authorList>
            <person name="Peterson S.W."/>
        </authorList>
    </citation>
    <scope>NUCLEOTIDE SEQUENCE [LARGE SCALE GENOMIC DNA]</scope>
    <source>
        <strain evidence="3 4">M1</strain>
    </source>
</reference>
<dbReference type="Pfam" id="PF13416">
    <property type="entry name" value="SBP_bac_8"/>
    <property type="match status" value="1"/>
</dbReference>
<dbReference type="PANTHER" id="PTHR34978">
    <property type="entry name" value="POSSIBLE SENSOR-TRANSDUCER PROTEIN BLAR"/>
    <property type="match status" value="1"/>
</dbReference>
<protein>
    <submittedName>
        <fullName evidence="3">Signal transducer regulating beta-lactamase production, contains metallopeptidase domain</fullName>
    </submittedName>
</protein>
<dbReference type="Gene3D" id="3.40.190.10">
    <property type="entry name" value="Periplasmic binding protein-like II"/>
    <property type="match status" value="1"/>
</dbReference>
<keyword evidence="1" id="KW-0812">Transmembrane</keyword>
<dbReference type="Gene3D" id="2.120.10.30">
    <property type="entry name" value="TolB, C-terminal domain"/>
    <property type="match status" value="1"/>
</dbReference>
<evidence type="ECO:0000256" key="1">
    <source>
        <dbReference type="SAM" id="Phobius"/>
    </source>
</evidence>
<feature type="domain" description="Peptidase M56" evidence="2">
    <location>
        <begin position="157"/>
        <end position="361"/>
    </location>
</feature>
<dbReference type="PANTHER" id="PTHR34978:SF3">
    <property type="entry name" value="SLR0241 PROTEIN"/>
    <property type="match status" value="1"/>
</dbReference>
<dbReference type="InterPro" id="IPR006059">
    <property type="entry name" value="SBP"/>
</dbReference>
<dbReference type="SUPFAM" id="SSF101898">
    <property type="entry name" value="NHL repeat"/>
    <property type="match status" value="1"/>
</dbReference>
<dbReference type="SUPFAM" id="SSF53850">
    <property type="entry name" value="Periplasmic binding protein-like II"/>
    <property type="match status" value="1"/>
</dbReference>
<feature type="transmembrane region" description="Helical" evidence="1">
    <location>
        <begin position="368"/>
        <end position="387"/>
    </location>
</feature>
<organism evidence="3 4">
    <name type="scientific">Maledivibacter halophilus</name>
    <dbReference type="NCBI Taxonomy" id="36842"/>
    <lineage>
        <taxon>Bacteria</taxon>
        <taxon>Bacillati</taxon>
        <taxon>Bacillota</taxon>
        <taxon>Clostridia</taxon>
        <taxon>Peptostreptococcales</taxon>
        <taxon>Caminicellaceae</taxon>
        <taxon>Maledivibacter</taxon>
    </lineage>
</organism>
<feature type="transmembrane region" description="Helical" evidence="1">
    <location>
        <begin position="6"/>
        <end position="27"/>
    </location>
</feature>
<feature type="transmembrane region" description="Helical" evidence="1">
    <location>
        <begin position="275"/>
        <end position="297"/>
    </location>
</feature>
<keyword evidence="1" id="KW-0472">Membrane</keyword>
<dbReference type="Proteomes" id="UP000190285">
    <property type="component" value="Unassembled WGS sequence"/>
</dbReference>
<feature type="domain" description="Peptidase M56" evidence="2">
    <location>
        <begin position="9"/>
        <end position="71"/>
    </location>
</feature>
<dbReference type="InterPro" id="IPR011042">
    <property type="entry name" value="6-blade_b-propeller_TolB-like"/>
</dbReference>
<dbReference type="InterPro" id="IPR008756">
    <property type="entry name" value="Peptidase_M56"/>
</dbReference>
<evidence type="ECO:0000313" key="4">
    <source>
        <dbReference type="Proteomes" id="UP000190285"/>
    </source>
</evidence>
<keyword evidence="1" id="KW-1133">Transmembrane helix</keyword>
<feature type="transmembrane region" description="Helical" evidence="1">
    <location>
        <begin position="164"/>
        <end position="185"/>
    </location>
</feature>
<evidence type="ECO:0000313" key="3">
    <source>
        <dbReference type="EMBL" id="SKC40134.1"/>
    </source>
</evidence>
<dbReference type="InterPro" id="IPR052173">
    <property type="entry name" value="Beta-lactam_resp_regulator"/>
</dbReference>